<proteinExistence type="predicted"/>
<accession>A0A1M6M9J0</accession>
<reference evidence="1 2" key="1">
    <citation type="submission" date="2016-11" db="EMBL/GenBank/DDBJ databases">
        <authorList>
            <person name="Jaros S."/>
            <person name="Januszkiewicz K."/>
            <person name="Wedrychowicz H."/>
        </authorList>
    </citation>
    <scope>NUCLEOTIDE SEQUENCE [LARGE SCALE GENOMIC DNA]</scope>
    <source>
        <strain evidence="1 2">DSM 3090</strain>
    </source>
</reference>
<dbReference type="PIRSF" id="PIRSF011576">
    <property type="entry name" value="YabP"/>
    <property type="match status" value="1"/>
</dbReference>
<sequence>MESRKDNKLLENKGNIDIVDRKRINITGVCEVINFNEDEINLSTNLGGLNIKGENLKMNKLDVANGEVSIIGTVNSLTYKNNKNYNKKDSIVARLFK</sequence>
<name>A0A1M6M9J0_9CLOT</name>
<dbReference type="InterPro" id="IPR012504">
    <property type="entry name" value="Spore_YabP"/>
</dbReference>
<dbReference type="OrthoDB" id="9795125at2"/>
<dbReference type="GO" id="GO:0030435">
    <property type="term" value="P:sporulation resulting in formation of a cellular spore"/>
    <property type="evidence" value="ECO:0007669"/>
    <property type="project" value="InterPro"/>
</dbReference>
<evidence type="ECO:0000313" key="1">
    <source>
        <dbReference type="EMBL" id="SHJ80135.1"/>
    </source>
</evidence>
<dbReference type="InterPro" id="IPR038705">
    <property type="entry name" value="YabP_sf"/>
</dbReference>
<dbReference type="STRING" id="1121331.SAMN02745248_00959"/>
<dbReference type="AlphaFoldDB" id="A0A1M6M9J0"/>
<dbReference type="Pfam" id="PF07873">
    <property type="entry name" value="YabP"/>
    <property type="match status" value="1"/>
</dbReference>
<organism evidence="1 2">
    <name type="scientific">Hathewaya proteolytica DSM 3090</name>
    <dbReference type="NCBI Taxonomy" id="1121331"/>
    <lineage>
        <taxon>Bacteria</taxon>
        <taxon>Bacillati</taxon>
        <taxon>Bacillota</taxon>
        <taxon>Clostridia</taxon>
        <taxon>Eubacteriales</taxon>
        <taxon>Clostridiaceae</taxon>
        <taxon>Hathewaya</taxon>
    </lineage>
</organism>
<dbReference type="EMBL" id="FRAD01000007">
    <property type="protein sequence ID" value="SHJ80135.1"/>
    <property type="molecule type" value="Genomic_DNA"/>
</dbReference>
<protein>
    <submittedName>
        <fullName evidence="1">Sporulation protein YabP</fullName>
    </submittedName>
</protein>
<dbReference type="Gene3D" id="2.60.40.2000">
    <property type="match status" value="1"/>
</dbReference>
<gene>
    <name evidence="1" type="ORF">SAMN02745248_00959</name>
</gene>
<dbReference type="NCBIfam" id="TIGR02892">
    <property type="entry name" value="spore_yabP"/>
    <property type="match status" value="1"/>
</dbReference>
<evidence type="ECO:0000313" key="2">
    <source>
        <dbReference type="Proteomes" id="UP000183952"/>
    </source>
</evidence>
<dbReference type="InterPro" id="IPR022476">
    <property type="entry name" value="Spore_YabP/YqfC"/>
</dbReference>
<dbReference type="Proteomes" id="UP000183952">
    <property type="component" value="Unassembled WGS sequence"/>
</dbReference>
<dbReference type="RefSeq" id="WP_072902919.1">
    <property type="nucleotide sequence ID" value="NZ_FRAD01000007.1"/>
</dbReference>
<keyword evidence="2" id="KW-1185">Reference proteome</keyword>